<dbReference type="InterPro" id="IPR002937">
    <property type="entry name" value="Amino_oxidase"/>
</dbReference>
<proteinExistence type="predicted"/>
<dbReference type="Proteomes" id="UP000824469">
    <property type="component" value="Unassembled WGS sequence"/>
</dbReference>
<organism evidence="2 3">
    <name type="scientific">Taxus chinensis</name>
    <name type="common">Chinese yew</name>
    <name type="synonym">Taxus wallichiana var. chinensis</name>
    <dbReference type="NCBI Taxonomy" id="29808"/>
    <lineage>
        <taxon>Eukaryota</taxon>
        <taxon>Viridiplantae</taxon>
        <taxon>Streptophyta</taxon>
        <taxon>Embryophyta</taxon>
        <taxon>Tracheophyta</taxon>
        <taxon>Spermatophyta</taxon>
        <taxon>Pinopsida</taxon>
        <taxon>Pinidae</taxon>
        <taxon>Conifers II</taxon>
        <taxon>Cupressales</taxon>
        <taxon>Taxaceae</taxon>
        <taxon>Taxus</taxon>
    </lineage>
</organism>
<feature type="non-terminal residue" evidence="2">
    <location>
        <position position="1"/>
    </location>
</feature>
<feature type="domain" description="Amine oxidase" evidence="1">
    <location>
        <begin position="45"/>
        <end position="317"/>
    </location>
</feature>
<dbReference type="InterPro" id="IPR050464">
    <property type="entry name" value="Zeta_carotene_desat/Oxidored"/>
</dbReference>
<name>A0AA38KX25_TAXCH</name>
<sequence>MGLAVLTVNASIGYMCRASQTVPGEQEGRKSSQKLRAVVVGGGWAGFGAAHTLAKAGVEVTLLDAALSPGGLSTGFRSAQGKPVEAGIKGFWWQYHNIFSLIKELEISWPFTNWTRSSFYNASGIQVEAPVFNELPRLPTPLGSFVYTSPYFRSLPLLDRLSAFPLVKALIEYDVDEKAYMSYDFMTARQLFHEAHISAQLYAEFLEPFLLVTLFAPPEKLSAAAALGTLYYYALAHQQDFDVCWCKGPVAELIFIPWIQEIERLGGSILPGKYVKDVVLCDNSNRITSVVAVNKHGDTELYKADVIVFAVGVKAMQ</sequence>
<dbReference type="Gene3D" id="3.50.50.60">
    <property type="entry name" value="FAD/NAD(P)-binding domain"/>
    <property type="match status" value="1"/>
</dbReference>
<evidence type="ECO:0000313" key="2">
    <source>
        <dbReference type="EMBL" id="KAH9309561.1"/>
    </source>
</evidence>
<dbReference type="GO" id="GO:0016491">
    <property type="term" value="F:oxidoreductase activity"/>
    <property type="evidence" value="ECO:0007669"/>
    <property type="project" value="InterPro"/>
</dbReference>
<dbReference type="InterPro" id="IPR036188">
    <property type="entry name" value="FAD/NAD-bd_sf"/>
</dbReference>
<dbReference type="PANTHER" id="PTHR42923">
    <property type="entry name" value="PROTOPORPHYRINOGEN OXIDASE"/>
    <property type="match status" value="1"/>
</dbReference>
<evidence type="ECO:0000313" key="3">
    <source>
        <dbReference type="Proteomes" id="UP000824469"/>
    </source>
</evidence>
<dbReference type="SUPFAM" id="SSF51905">
    <property type="entry name" value="FAD/NAD(P)-binding domain"/>
    <property type="match status" value="1"/>
</dbReference>
<comment type="caution">
    <text evidence="2">The sequence shown here is derived from an EMBL/GenBank/DDBJ whole genome shotgun (WGS) entry which is preliminary data.</text>
</comment>
<reference evidence="2 3" key="1">
    <citation type="journal article" date="2021" name="Nat. Plants">
        <title>The Taxus genome provides insights into paclitaxel biosynthesis.</title>
        <authorList>
            <person name="Xiong X."/>
            <person name="Gou J."/>
            <person name="Liao Q."/>
            <person name="Li Y."/>
            <person name="Zhou Q."/>
            <person name="Bi G."/>
            <person name="Li C."/>
            <person name="Du R."/>
            <person name="Wang X."/>
            <person name="Sun T."/>
            <person name="Guo L."/>
            <person name="Liang H."/>
            <person name="Lu P."/>
            <person name="Wu Y."/>
            <person name="Zhang Z."/>
            <person name="Ro D.K."/>
            <person name="Shang Y."/>
            <person name="Huang S."/>
            <person name="Yan J."/>
        </authorList>
    </citation>
    <scope>NUCLEOTIDE SEQUENCE [LARGE SCALE GENOMIC DNA]</scope>
    <source>
        <strain evidence="2">Ta-2019</strain>
    </source>
</reference>
<dbReference type="AlphaFoldDB" id="A0AA38KX25"/>
<accession>A0AA38KX25</accession>
<dbReference type="PRINTS" id="PR00419">
    <property type="entry name" value="ADXRDTASE"/>
</dbReference>
<dbReference type="OMA" id="FHEAHIS"/>
<keyword evidence="3" id="KW-1185">Reference proteome</keyword>
<dbReference type="PANTHER" id="PTHR42923:SF46">
    <property type="entry name" value="AMINE OXIDASE"/>
    <property type="match status" value="1"/>
</dbReference>
<dbReference type="EMBL" id="JAHRHJ020000007">
    <property type="protein sequence ID" value="KAH9309561.1"/>
    <property type="molecule type" value="Genomic_DNA"/>
</dbReference>
<gene>
    <name evidence="2" type="ORF">KI387_037472</name>
</gene>
<dbReference type="Pfam" id="PF01593">
    <property type="entry name" value="Amino_oxidase"/>
    <property type="match status" value="1"/>
</dbReference>
<protein>
    <recommendedName>
        <fullName evidence="1">Amine oxidase domain-containing protein</fullName>
    </recommendedName>
</protein>
<evidence type="ECO:0000259" key="1">
    <source>
        <dbReference type="Pfam" id="PF01593"/>
    </source>
</evidence>